<evidence type="ECO:0000313" key="4">
    <source>
        <dbReference type="Proteomes" id="UP000789396"/>
    </source>
</evidence>
<protein>
    <submittedName>
        <fullName evidence="3">19085_t:CDS:1</fullName>
    </submittedName>
</protein>
<evidence type="ECO:0000313" key="3">
    <source>
        <dbReference type="EMBL" id="CAG8675968.1"/>
    </source>
</evidence>
<accession>A0A9N9EF66</accession>
<gene>
    <name evidence="3" type="ORF">RFULGI_LOCUS9418</name>
</gene>
<name>A0A9N9EF66_9GLOM</name>
<evidence type="ECO:0000256" key="1">
    <source>
        <dbReference type="SAM" id="MobiDB-lite"/>
    </source>
</evidence>
<dbReference type="Pfam" id="PF14372">
    <property type="entry name" value="hAT-like_RNase-H"/>
    <property type="match status" value="1"/>
</dbReference>
<feature type="region of interest" description="Disordered" evidence="1">
    <location>
        <begin position="103"/>
        <end position="136"/>
    </location>
</feature>
<dbReference type="InterPro" id="IPR025525">
    <property type="entry name" value="hAT-like_transposase_RNase-H"/>
</dbReference>
<dbReference type="SUPFAM" id="SSF53098">
    <property type="entry name" value="Ribonuclease H-like"/>
    <property type="match status" value="1"/>
</dbReference>
<sequence length="164" mass="19336">ATKYISGCNYLTIGMVVSIYSHLLDTLEKFIKQSSIITIKNVAKAAKNKLKKYYPTTDGLVYIIGTILNPRHKLTYYKEHEFDDYIKLYNNQIKNLWKSKYQPYQNNQNDNQDDNNQDIDQDTDQDNDQNSDQDDIKKVNIDELDIYLRDPAIDPYKILDILNW</sequence>
<dbReference type="EMBL" id="CAJVPZ010016803">
    <property type="protein sequence ID" value="CAG8675968.1"/>
    <property type="molecule type" value="Genomic_DNA"/>
</dbReference>
<dbReference type="AlphaFoldDB" id="A0A9N9EF66"/>
<evidence type="ECO:0000259" key="2">
    <source>
        <dbReference type="Pfam" id="PF14372"/>
    </source>
</evidence>
<dbReference type="Proteomes" id="UP000789396">
    <property type="component" value="Unassembled WGS sequence"/>
</dbReference>
<dbReference type="PANTHER" id="PTHR23272">
    <property type="entry name" value="BED FINGER-RELATED"/>
    <property type="match status" value="1"/>
</dbReference>
<dbReference type="InterPro" id="IPR012337">
    <property type="entry name" value="RNaseH-like_sf"/>
</dbReference>
<keyword evidence="4" id="KW-1185">Reference proteome</keyword>
<feature type="compositionally biased region" description="Acidic residues" evidence="1">
    <location>
        <begin position="111"/>
        <end position="133"/>
    </location>
</feature>
<feature type="non-terminal residue" evidence="3">
    <location>
        <position position="1"/>
    </location>
</feature>
<proteinExistence type="predicted"/>
<feature type="domain" description="hAT-like transposase RNase-H fold" evidence="2">
    <location>
        <begin position="6"/>
        <end position="95"/>
    </location>
</feature>
<dbReference type="GO" id="GO:0003677">
    <property type="term" value="F:DNA binding"/>
    <property type="evidence" value="ECO:0007669"/>
    <property type="project" value="InterPro"/>
</dbReference>
<dbReference type="OrthoDB" id="2403588at2759"/>
<comment type="caution">
    <text evidence="3">The sequence shown here is derived from an EMBL/GenBank/DDBJ whole genome shotgun (WGS) entry which is preliminary data.</text>
</comment>
<reference evidence="3" key="1">
    <citation type="submission" date="2021-06" db="EMBL/GenBank/DDBJ databases">
        <authorList>
            <person name="Kallberg Y."/>
            <person name="Tangrot J."/>
            <person name="Rosling A."/>
        </authorList>
    </citation>
    <scope>NUCLEOTIDE SEQUENCE</scope>
    <source>
        <strain evidence="3">IN212</strain>
    </source>
</reference>
<organism evidence="3 4">
    <name type="scientific">Racocetra fulgida</name>
    <dbReference type="NCBI Taxonomy" id="60492"/>
    <lineage>
        <taxon>Eukaryota</taxon>
        <taxon>Fungi</taxon>
        <taxon>Fungi incertae sedis</taxon>
        <taxon>Mucoromycota</taxon>
        <taxon>Glomeromycotina</taxon>
        <taxon>Glomeromycetes</taxon>
        <taxon>Diversisporales</taxon>
        <taxon>Gigasporaceae</taxon>
        <taxon>Racocetra</taxon>
    </lineage>
</organism>